<comment type="caution">
    <text evidence="1">The sequence shown here is derived from an EMBL/GenBank/DDBJ whole genome shotgun (WGS) entry which is preliminary data.</text>
</comment>
<reference evidence="1 2" key="1">
    <citation type="submission" date="2019-03" db="EMBL/GenBank/DDBJ databases">
        <title>Single cell metagenomics reveals metabolic interactions within the superorganism composed of flagellate Streblomastix strix and complex community of Bacteroidetes bacteria on its surface.</title>
        <authorList>
            <person name="Treitli S.C."/>
            <person name="Kolisko M."/>
            <person name="Husnik F."/>
            <person name="Keeling P."/>
            <person name="Hampl V."/>
        </authorList>
    </citation>
    <scope>NUCLEOTIDE SEQUENCE [LARGE SCALE GENOMIC DNA]</scope>
    <source>
        <strain evidence="1">ST1C</strain>
    </source>
</reference>
<organism evidence="1 2">
    <name type="scientific">Streblomastix strix</name>
    <dbReference type="NCBI Taxonomy" id="222440"/>
    <lineage>
        <taxon>Eukaryota</taxon>
        <taxon>Metamonada</taxon>
        <taxon>Preaxostyla</taxon>
        <taxon>Oxymonadida</taxon>
        <taxon>Streblomastigidae</taxon>
        <taxon>Streblomastix</taxon>
    </lineage>
</organism>
<evidence type="ECO:0000313" key="2">
    <source>
        <dbReference type="Proteomes" id="UP000324800"/>
    </source>
</evidence>
<evidence type="ECO:0000313" key="1">
    <source>
        <dbReference type="EMBL" id="KAA6364597.1"/>
    </source>
</evidence>
<feature type="non-terminal residue" evidence="1">
    <location>
        <position position="38"/>
    </location>
</feature>
<dbReference type="Proteomes" id="UP000324800">
    <property type="component" value="Unassembled WGS sequence"/>
</dbReference>
<sequence>MPPKADVSPGRFLQEKNTYITDALAFRSKTISKVYTKN</sequence>
<gene>
    <name evidence="1" type="ORF">EZS28_039876</name>
</gene>
<accession>A0A5J4U221</accession>
<name>A0A5J4U221_9EUKA</name>
<protein>
    <submittedName>
        <fullName evidence="1">Uncharacterized protein</fullName>
    </submittedName>
</protein>
<proteinExistence type="predicted"/>
<dbReference type="AlphaFoldDB" id="A0A5J4U221"/>
<dbReference type="EMBL" id="SNRW01021459">
    <property type="protein sequence ID" value="KAA6364597.1"/>
    <property type="molecule type" value="Genomic_DNA"/>
</dbReference>